<dbReference type="AlphaFoldDB" id="A0A918PL39"/>
<gene>
    <name evidence="2" type="ORF">GCM10011614_32340</name>
</gene>
<name>A0A918PL39_9SPHN</name>
<protein>
    <submittedName>
        <fullName evidence="2">Uncharacterized protein</fullName>
    </submittedName>
</protein>
<comment type="caution">
    <text evidence="2">The sequence shown here is derived from an EMBL/GenBank/DDBJ whole genome shotgun (WGS) entry which is preliminary data.</text>
</comment>
<feature type="region of interest" description="Disordered" evidence="1">
    <location>
        <begin position="57"/>
        <end position="76"/>
    </location>
</feature>
<evidence type="ECO:0000313" key="3">
    <source>
        <dbReference type="Proteomes" id="UP000648075"/>
    </source>
</evidence>
<evidence type="ECO:0000313" key="2">
    <source>
        <dbReference type="EMBL" id="GGZ14872.1"/>
    </source>
</evidence>
<accession>A0A918PL39</accession>
<keyword evidence="3" id="KW-1185">Reference proteome</keyword>
<organism evidence="2 3">
    <name type="scientific">Novosphingobium colocasiae</name>
    <dbReference type="NCBI Taxonomy" id="1256513"/>
    <lineage>
        <taxon>Bacteria</taxon>
        <taxon>Pseudomonadati</taxon>
        <taxon>Pseudomonadota</taxon>
        <taxon>Alphaproteobacteria</taxon>
        <taxon>Sphingomonadales</taxon>
        <taxon>Sphingomonadaceae</taxon>
        <taxon>Novosphingobium</taxon>
    </lineage>
</organism>
<reference evidence="2" key="2">
    <citation type="submission" date="2020-09" db="EMBL/GenBank/DDBJ databases">
        <authorList>
            <person name="Sun Q."/>
            <person name="Kim S."/>
        </authorList>
    </citation>
    <scope>NUCLEOTIDE SEQUENCE</scope>
    <source>
        <strain evidence="2">KCTC 32255</strain>
    </source>
</reference>
<dbReference type="EMBL" id="BMZA01000019">
    <property type="protein sequence ID" value="GGZ14872.1"/>
    <property type="molecule type" value="Genomic_DNA"/>
</dbReference>
<sequence>MTVHLVKTKDAPASNRCDHDKFSIFQKRQVREGPNNLGPAQLAPDGNIIDLIQMYSTRREAGDPAADHGGAQDRPE</sequence>
<proteinExistence type="predicted"/>
<reference evidence="2" key="1">
    <citation type="journal article" date="2014" name="Int. J. Syst. Evol. Microbiol.">
        <title>Complete genome sequence of Corynebacterium casei LMG S-19264T (=DSM 44701T), isolated from a smear-ripened cheese.</title>
        <authorList>
            <consortium name="US DOE Joint Genome Institute (JGI-PGF)"/>
            <person name="Walter F."/>
            <person name="Albersmeier A."/>
            <person name="Kalinowski J."/>
            <person name="Ruckert C."/>
        </authorList>
    </citation>
    <scope>NUCLEOTIDE SEQUENCE</scope>
    <source>
        <strain evidence="2">KCTC 32255</strain>
    </source>
</reference>
<evidence type="ECO:0000256" key="1">
    <source>
        <dbReference type="SAM" id="MobiDB-lite"/>
    </source>
</evidence>
<dbReference type="Proteomes" id="UP000648075">
    <property type="component" value="Unassembled WGS sequence"/>
</dbReference>